<accession>K0SXL1</accession>
<dbReference type="Gene3D" id="3.80.10.10">
    <property type="entry name" value="Ribonuclease Inhibitor"/>
    <property type="match status" value="1"/>
</dbReference>
<comment type="caution">
    <text evidence="2">The sequence shown here is derived from an EMBL/GenBank/DDBJ whole genome shotgun (WGS) entry which is preliminary data.</text>
</comment>
<dbReference type="EMBL" id="AGNL01015541">
    <property type="protein sequence ID" value="EJK65721.1"/>
    <property type="molecule type" value="Genomic_DNA"/>
</dbReference>
<keyword evidence="3" id="KW-1185">Reference proteome</keyword>
<dbReference type="InterPro" id="IPR032675">
    <property type="entry name" value="LRR_dom_sf"/>
</dbReference>
<dbReference type="PANTHER" id="PTHR24111:SF0">
    <property type="entry name" value="LEUCINE-RICH REPEAT-CONTAINING PROTEIN"/>
    <property type="match status" value="1"/>
</dbReference>
<name>K0SXL1_THAOC</name>
<feature type="non-terminal residue" evidence="2">
    <location>
        <position position="1"/>
    </location>
</feature>
<keyword evidence="1" id="KW-0677">Repeat</keyword>
<evidence type="ECO:0000256" key="1">
    <source>
        <dbReference type="ARBA" id="ARBA00022737"/>
    </source>
</evidence>
<proteinExistence type="predicted"/>
<dbReference type="OrthoDB" id="120976at2759"/>
<organism evidence="2 3">
    <name type="scientific">Thalassiosira oceanica</name>
    <name type="common">Marine diatom</name>
    <dbReference type="NCBI Taxonomy" id="159749"/>
    <lineage>
        <taxon>Eukaryota</taxon>
        <taxon>Sar</taxon>
        <taxon>Stramenopiles</taxon>
        <taxon>Ochrophyta</taxon>
        <taxon>Bacillariophyta</taxon>
        <taxon>Coscinodiscophyceae</taxon>
        <taxon>Thalassiosirophycidae</taxon>
        <taxon>Thalassiosirales</taxon>
        <taxon>Thalassiosiraceae</taxon>
        <taxon>Thalassiosira</taxon>
    </lineage>
</organism>
<dbReference type="InterPro" id="IPR052201">
    <property type="entry name" value="LRR-containing_regulator"/>
</dbReference>
<dbReference type="PANTHER" id="PTHR24111">
    <property type="entry name" value="LEUCINE-RICH REPEAT-CONTAINING PROTEIN 34"/>
    <property type="match status" value="1"/>
</dbReference>
<protein>
    <submittedName>
        <fullName evidence="2">Uncharacterized protein</fullName>
    </submittedName>
</protein>
<evidence type="ECO:0000313" key="2">
    <source>
        <dbReference type="EMBL" id="EJK65721.1"/>
    </source>
</evidence>
<dbReference type="Proteomes" id="UP000266841">
    <property type="component" value="Unassembled WGS sequence"/>
</dbReference>
<dbReference type="AlphaFoldDB" id="K0SXL1"/>
<reference evidence="2 3" key="1">
    <citation type="journal article" date="2012" name="Genome Biol.">
        <title>Genome and low-iron response of an oceanic diatom adapted to chronic iron limitation.</title>
        <authorList>
            <person name="Lommer M."/>
            <person name="Specht M."/>
            <person name="Roy A.S."/>
            <person name="Kraemer L."/>
            <person name="Andreson R."/>
            <person name="Gutowska M.A."/>
            <person name="Wolf J."/>
            <person name="Bergner S.V."/>
            <person name="Schilhabel M.B."/>
            <person name="Klostermeier U.C."/>
            <person name="Beiko R.G."/>
            <person name="Rosenstiel P."/>
            <person name="Hippler M."/>
            <person name="Laroche J."/>
        </authorList>
    </citation>
    <scope>NUCLEOTIDE SEQUENCE [LARGE SCALE GENOMIC DNA]</scope>
    <source>
        <strain evidence="2 3">CCMP1005</strain>
    </source>
</reference>
<sequence>EAAMLSKRFNSFGKLTYLQLDLGASLTMSGWNALGDYIQSSRCILDQLNLPNSNLDDAKLQSLSTWISNRGKMKHLHLYGNRAITVDGWSVFFHLVLENPNSKLSTLDISDCGIEDETIGLFANAIRRNCTLEIVEVGSSHEGERGVTEEGWDSITNVLCDRTSIMETYLSNHTLFMINAYNPLPAGLTELLEFNRDYPKRAARLKVLDVHFAPEFDMNAIRPFLEMDMKLLPQAIDWIGKGEEFVKEFWTVLYELVRHSPLFVEHGADHSGYSKMRSPMKKRKRMSYETTS</sequence>
<gene>
    <name evidence="2" type="ORF">THAOC_13393</name>
</gene>
<evidence type="ECO:0000313" key="3">
    <source>
        <dbReference type="Proteomes" id="UP000266841"/>
    </source>
</evidence>
<dbReference type="SUPFAM" id="SSF52047">
    <property type="entry name" value="RNI-like"/>
    <property type="match status" value="1"/>
</dbReference>